<dbReference type="EMBL" id="MLJW01000487">
    <property type="protein sequence ID" value="OIQ86328.1"/>
    <property type="molecule type" value="Genomic_DNA"/>
</dbReference>
<name>A0A1J5QSA9_9ZZZZ</name>
<reference evidence="1" key="1">
    <citation type="submission" date="2016-10" db="EMBL/GenBank/DDBJ databases">
        <title>Sequence of Gallionella enrichment culture.</title>
        <authorList>
            <person name="Poehlein A."/>
            <person name="Muehling M."/>
            <person name="Daniel R."/>
        </authorList>
    </citation>
    <scope>NUCLEOTIDE SEQUENCE</scope>
</reference>
<proteinExistence type="predicted"/>
<gene>
    <name evidence="1" type="ORF">GALL_318320</name>
</gene>
<comment type="caution">
    <text evidence="1">The sequence shown here is derived from an EMBL/GenBank/DDBJ whole genome shotgun (WGS) entry which is preliminary data.</text>
</comment>
<organism evidence="1">
    <name type="scientific">mine drainage metagenome</name>
    <dbReference type="NCBI Taxonomy" id="410659"/>
    <lineage>
        <taxon>unclassified sequences</taxon>
        <taxon>metagenomes</taxon>
        <taxon>ecological metagenomes</taxon>
    </lineage>
</organism>
<protein>
    <submittedName>
        <fullName evidence="1">Uncharacterized protein</fullName>
    </submittedName>
</protein>
<sequence>MAEEDISEENRQFEQVLNRLDSLMKRNHLQVKEEAPGMDVAGVGAVTDIPVLTEIYYGETTLPSVAIAEQETLPLLTELALAALPVVEQAAVEKEQLPVLEFLPQPQLSCEQEVESMVAELMPKLRETMSKLVQEELLHVQQHLSLRMSEEAENLLSRLLLEAVKPK</sequence>
<evidence type="ECO:0000313" key="1">
    <source>
        <dbReference type="EMBL" id="OIQ86328.1"/>
    </source>
</evidence>
<dbReference type="AlphaFoldDB" id="A0A1J5QSA9"/>
<accession>A0A1J5QSA9</accession>